<dbReference type="STRING" id="9545.ENSMNEP00000026305"/>
<dbReference type="GeneTree" id="ENSGT00910000147621"/>
<feature type="compositionally biased region" description="Low complexity" evidence="1">
    <location>
        <begin position="164"/>
        <end position="187"/>
    </location>
</feature>
<dbReference type="Ensembl" id="ENSMNET00000050589.1">
    <property type="protein sequence ID" value="ENSMNEP00000026305.1"/>
    <property type="gene ID" value="ENSMNEG00000036596.1"/>
</dbReference>
<evidence type="ECO:0000313" key="3">
    <source>
        <dbReference type="Proteomes" id="UP000233120"/>
    </source>
</evidence>
<evidence type="ECO:0000256" key="1">
    <source>
        <dbReference type="SAM" id="MobiDB-lite"/>
    </source>
</evidence>
<organism evidence="2 3">
    <name type="scientific">Macaca nemestrina</name>
    <name type="common">Pig-tailed macaque</name>
    <dbReference type="NCBI Taxonomy" id="9545"/>
    <lineage>
        <taxon>Eukaryota</taxon>
        <taxon>Metazoa</taxon>
        <taxon>Chordata</taxon>
        <taxon>Craniata</taxon>
        <taxon>Vertebrata</taxon>
        <taxon>Euteleostomi</taxon>
        <taxon>Mammalia</taxon>
        <taxon>Eutheria</taxon>
        <taxon>Euarchontoglires</taxon>
        <taxon>Primates</taxon>
        <taxon>Haplorrhini</taxon>
        <taxon>Catarrhini</taxon>
        <taxon>Cercopithecidae</taxon>
        <taxon>Cercopithecinae</taxon>
        <taxon>Macaca</taxon>
    </lineage>
</organism>
<evidence type="ECO:0000313" key="2">
    <source>
        <dbReference type="Ensembl" id="ENSMNEP00000026305.1"/>
    </source>
</evidence>
<feature type="region of interest" description="Disordered" evidence="1">
    <location>
        <begin position="159"/>
        <end position="204"/>
    </location>
</feature>
<sequence length="230" mass="23450">RSAGAAAPSPKQRPEALHGKGPAGRGEPGPRTAAGTQEGLPAPPAPAPDGDPGPGTREDLGPARGCREADRPPPRGRSFRPSLRDLRRGSARAPQGSACPGGRSRGAAPGRTRQRPVTPAAPRCRRAAGLGEPDPGARLAALGLRWGVDSLEGCSWAGRRPRWAASPPHLPARAPLAPRAGASGRAGQLPRGGSAAWEQQGRDRQGCTALHVAAVYLGDGEAASGDLGRR</sequence>
<feature type="compositionally biased region" description="Pro residues" evidence="1">
    <location>
        <begin position="41"/>
        <end position="51"/>
    </location>
</feature>
<reference evidence="2" key="1">
    <citation type="submission" date="2025-08" db="UniProtKB">
        <authorList>
            <consortium name="Ensembl"/>
        </authorList>
    </citation>
    <scope>IDENTIFICATION</scope>
</reference>
<dbReference type="Proteomes" id="UP000233120">
    <property type="component" value="Unassembled WGS sequence"/>
</dbReference>
<protein>
    <submittedName>
        <fullName evidence="2">Uncharacterized protein</fullName>
    </submittedName>
</protein>
<dbReference type="AlphaFoldDB" id="A0A2K6CRL7"/>
<feature type="compositionally biased region" description="Basic and acidic residues" evidence="1">
    <location>
        <begin position="56"/>
        <end position="73"/>
    </location>
</feature>
<feature type="region of interest" description="Disordered" evidence="1">
    <location>
        <begin position="1"/>
        <end position="135"/>
    </location>
</feature>
<keyword evidence="3" id="KW-1185">Reference proteome</keyword>
<accession>A0A2K6CRL7</accession>
<reference evidence="2" key="2">
    <citation type="submission" date="2025-09" db="UniProtKB">
        <authorList>
            <consortium name="Ensembl"/>
        </authorList>
    </citation>
    <scope>IDENTIFICATION</scope>
</reference>
<feature type="compositionally biased region" description="Low complexity" evidence="1">
    <location>
        <begin position="96"/>
        <end position="111"/>
    </location>
</feature>
<proteinExistence type="predicted"/>
<dbReference type="OMA" id="GCQEADR"/>
<name>A0A2K6CRL7_MACNE</name>